<dbReference type="AlphaFoldDB" id="A0A1H1ZK53"/>
<dbReference type="InterPro" id="IPR032719">
    <property type="entry name" value="WbsX"/>
</dbReference>
<organism evidence="1 2">
    <name type="scientific">Mucilaginibacter mallensis</name>
    <dbReference type="NCBI Taxonomy" id="652787"/>
    <lineage>
        <taxon>Bacteria</taxon>
        <taxon>Pseudomonadati</taxon>
        <taxon>Bacteroidota</taxon>
        <taxon>Sphingobacteriia</taxon>
        <taxon>Sphingobacteriales</taxon>
        <taxon>Sphingobacteriaceae</taxon>
        <taxon>Mucilaginibacter</taxon>
    </lineage>
</organism>
<proteinExistence type="predicted"/>
<reference evidence="1" key="1">
    <citation type="submission" date="2016-10" db="EMBL/GenBank/DDBJ databases">
        <authorList>
            <person name="de Groot N.N."/>
        </authorList>
    </citation>
    <scope>NUCLEOTIDE SEQUENCE [LARGE SCALE GENOMIC DNA]</scope>
    <source>
        <strain evidence="1">MP1X4</strain>
    </source>
</reference>
<evidence type="ECO:0000313" key="1">
    <source>
        <dbReference type="EMBL" id="SDT34098.1"/>
    </source>
</evidence>
<dbReference type="CDD" id="cd11579">
    <property type="entry name" value="Glyco_tran_WbsX"/>
    <property type="match status" value="1"/>
</dbReference>
<dbReference type="GO" id="GO:0016740">
    <property type="term" value="F:transferase activity"/>
    <property type="evidence" value="ECO:0007669"/>
    <property type="project" value="UniProtKB-KW"/>
</dbReference>
<dbReference type="Proteomes" id="UP000199679">
    <property type="component" value="Chromosome I"/>
</dbReference>
<dbReference type="PANTHER" id="PTHR41244">
    <property type="entry name" value="RHAMNAN SYNTHESIS F"/>
    <property type="match status" value="1"/>
</dbReference>
<dbReference type="PANTHER" id="PTHR41244:SF1">
    <property type="entry name" value="GLYCOSYLTRANSFERASE"/>
    <property type="match status" value="1"/>
</dbReference>
<keyword evidence="1" id="KW-0808">Transferase</keyword>
<evidence type="ECO:0000313" key="2">
    <source>
        <dbReference type="Proteomes" id="UP000199679"/>
    </source>
</evidence>
<protein>
    <submittedName>
        <fullName evidence="1">Glycosyltransferase WbsX</fullName>
    </submittedName>
</protein>
<sequence>MIAEGLTMFYPLQFNYEEQSRNKTYKNKMITIKNSIRKIFIYTSLLFVTCIFSVHAQDAGHQHYDIAAYVWPAYQPDARFKDIGVFKDGKGEWEAIYNAKPKFPGDKQPQVPLWGYTNEADPKAVEQRIDAAVSHGINVFIYDWYWYDGKPFLENGLDKGFLGAKNRNKMKFYLMWANHDHSAYLDYTTDDKSKIYWYGGIDRPTFNTMIAHIIKDYFSQPNYYKINGEPVISIYELATFIKGMGGINQAKEALDYFTQKTKEAGFPGLHLQGVLWGAIPKGLSAVPGDTSVTQNNTVLELGLKSLTNYQWIHYVSADKYDKWGAKAIERWATFSKEFTVPYFPHVSISWDNNPRFPKTLQARVTEANPADFKRFLLQAKAYVDSHPDQPKLITINAWNEWAEGSYLEPDKQHGYAYLDAVKEVFGGK</sequence>
<dbReference type="STRING" id="652787.SAMN05216490_3145"/>
<dbReference type="Pfam" id="PF14307">
    <property type="entry name" value="Glyco_tran_WbsX"/>
    <property type="match status" value="1"/>
</dbReference>
<dbReference type="Gene3D" id="3.20.20.80">
    <property type="entry name" value="Glycosidases"/>
    <property type="match status" value="1"/>
</dbReference>
<dbReference type="EMBL" id="LT629740">
    <property type="protein sequence ID" value="SDT34098.1"/>
    <property type="molecule type" value="Genomic_DNA"/>
</dbReference>
<accession>A0A1H1ZK53</accession>
<keyword evidence="2" id="KW-1185">Reference proteome</keyword>
<gene>
    <name evidence="1" type="ORF">SAMN05216490_3145</name>
</gene>
<name>A0A1H1ZK53_MUCMA</name>